<name>Q5BVQ6_SCHJA</name>
<keyword evidence="1" id="KW-0472">Membrane</keyword>
<organism evidence="2">
    <name type="scientific">Schistosoma japonicum</name>
    <name type="common">Blood fluke</name>
    <dbReference type="NCBI Taxonomy" id="6182"/>
    <lineage>
        <taxon>Eukaryota</taxon>
        <taxon>Metazoa</taxon>
        <taxon>Spiralia</taxon>
        <taxon>Lophotrochozoa</taxon>
        <taxon>Platyhelminthes</taxon>
        <taxon>Trematoda</taxon>
        <taxon>Digenea</taxon>
        <taxon>Strigeidida</taxon>
        <taxon>Schistosomatoidea</taxon>
        <taxon>Schistosomatidae</taxon>
        <taxon>Schistosoma</taxon>
    </lineage>
</organism>
<proteinExistence type="evidence at transcript level"/>
<keyword evidence="1" id="KW-1133">Transmembrane helix</keyword>
<keyword evidence="1" id="KW-0812">Transmembrane</keyword>
<dbReference type="EMBL" id="AY812630">
    <property type="protein sequence ID" value="AAX28519.1"/>
    <property type="molecule type" value="mRNA"/>
</dbReference>
<dbReference type="AlphaFoldDB" id="Q5BVQ6"/>
<accession>Q5BVQ6</accession>
<reference evidence="2" key="1">
    <citation type="submission" date="2005-03" db="EMBL/GenBank/DDBJ databases">
        <authorList>
            <person name="Han Z."/>
        </authorList>
    </citation>
    <scope>NUCLEOTIDE SEQUENCE</scope>
</reference>
<feature type="transmembrane region" description="Helical" evidence="1">
    <location>
        <begin position="20"/>
        <end position="36"/>
    </location>
</feature>
<protein>
    <recommendedName>
        <fullName evidence="3">Transmembrane protein</fullName>
    </recommendedName>
</protein>
<evidence type="ECO:0000313" key="2">
    <source>
        <dbReference type="EMBL" id="AAX28519.1"/>
    </source>
</evidence>
<evidence type="ECO:0000256" key="1">
    <source>
        <dbReference type="SAM" id="Phobius"/>
    </source>
</evidence>
<reference evidence="2" key="2">
    <citation type="journal article" date="2006" name="PLoS Pathog.">
        <title>New perspectives on host-parasite interplay by comparative transcriptomic and proteomic analyses of Schistosoma japonicum.</title>
        <authorList>
            <person name="Liu F."/>
            <person name="Lu J."/>
            <person name="Hu W."/>
            <person name="Wang S.Y."/>
            <person name="Cui S.J."/>
            <person name="Chi M."/>
            <person name="Yan Q."/>
            <person name="Wang X.R."/>
            <person name="Song H.D."/>
            <person name="Xu X.N."/>
            <person name="Wang J.J."/>
            <person name="Zhang X.L."/>
            <person name="Zhang X."/>
            <person name="Wang Z.Q."/>
            <person name="Xue C.L."/>
            <person name="Brindley P.J."/>
            <person name="McManus D.P."/>
            <person name="Yang P.Y."/>
            <person name="Feng Z."/>
            <person name="Chen Z."/>
            <person name="Han Z.G."/>
        </authorList>
    </citation>
    <scope>NUCLEOTIDE SEQUENCE</scope>
</reference>
<evidence type="ECO:0008006" key="3">
    <source>
        <dbReference type="Google" id="ProtNLM"/>
    </source>
</evidence>
<sequence length="41" mass="5418">MIHYLNLYYFQIIQQLKFHYSYQLLIVMYYNFYIIYDLDYF</sequence>